<organism evidence="1 2">
    <name type="scientific">Streptomyces thermospinosisporus</name>
    <dbReference type="NCBI Taxonomy" id="161482"/>
    <lineage>
        <taxon>Bacteria</taxon>
        <taxon>Bacillati</taxon>
        <taxon>Actinomycetota</taxon>
        <taxon>Actinomycetes</taxon>
        <taxon>Kitasatosporales</taxon>
        <taxon>Streptomycetaceae</taxon>
        <taxon>Streptomyces</taxon>
    </lineage>
</organism>
<dbReference type="RefSeq" id="WP_344015547.1">
    <property type="nucleotide sequence ID" value="NZ_BAAAIZ010000090.1"/>
</dbReference>
<evidence type="ECO:0008006" key="3">
    <source>
        <dbReference type="Google" id="ProtNLM"/>
    </source>
</evidence>
<evidence type="ECO:0000313" key="2">
    <source>
        <dbReference type="Proteomes" id="UP001500973"/>
    </source>
</evidence>
<name>A0ABN1Z4Q2_9ACTN</name>
<comment type="caution">
    <text evidence="1">The sequence shown here is derived from an EMBL/GenBank/DDBJ whole genome shotgun (WGS) entry which is preliminary data.</text>
</comment>
<protein>
    <recommendedName>
        <fullName evidence="3">Ferredoxin</fullName>
    </recommendedName>
</protein>
<reference evidence="1 2" key="1">
    <citation type="journal article" date="2019" name="Int. J. Syst. Evol. Microbiol.">
        <title>The Global Catalogue of Microorganisms (GCM) 10K type strain sequencing project: providing services to taxonomists for standard genome sequencing and annotation.</title>
        <authorList>
            <consortium name="The Broad Institute Genomics Platform"/>
            <consortium name="The Broad Institute Genome Sequencing Center for Infectious Disease"/>
            <person name="Wu L."/>
            <person name="Ma J."/>
        </authorList>
    </citation>
    <scope>NUCLEOTIDE SEQUENCE [LARGE SCALE GENOMIC DNA]</scope>
    <source>
        <strain evidence="1 2">JCM 11756</strain>
    </source>
</reference>
<proteinExistence type="predicted"/>
<dbReference type="EMBL" id="BAAAIZ010000090">
    <property type="protein sequence ID" value="GAA1431821.1"/>
    <property type="molecule type" value="Genomic_DNA"/>
</dbReference>
<keyword evidence="2" id="KW-1185">Reference proteome</keyword>
<gene>
    <name evidence="1" type="ORF">GCM10009601_51620</name>
</gene>
<dbReference type="Proteomes" id="UP001500973">
    <property type="component" value="Unassembled WGS sequence"/>
</dbReference>
<sequence length="87" mass="9623">MIREHTCITVACDVCQYKFDEDEYTAHFADLNEARKALTGTGWTITADRKVFCASGDTEHQAALDALMPPEPVMQTPGQLSIDTDQS</sequence>
<accession>A0ABN1Z4Q2</accession>
<evidence type="ECO:0000313" key="1">
    <source>
        <dbReference type="EMBL" id="GAA1431821.1"/>
    </source>
</evidence>